<keyword evidence="3" id="KW-1185">Reference proteome</keyword>
<dbReference type="AlphaFoldDB" id="A0A1X6NPG3"/>
<gene>
    <name evidence="2" type="ORF">BU14_0746s0012</name>
</gene>
<feature type="compositionally biased region" description="Low complexity" evidence="1">
    <location>
        <begin position="62"/>
        <end position="72"/>
    </location>
</feature>
<feature type="compositionally biased region" description="Basic and acidic residues" evidence="1">
    <location>
        <begin position="9"/>
        <end position="20"/>
    </location>
</feature>
<reference evidence="2 3" key="1">
    <citation type="submission" date="2017-03" db="EMBL/GenBank/DDBJ databases">
        <title>WGS assembly of Porphyra umbilicalis.</title>
        <authorList>
            <person name="Brawley S.H."/>
            <person name="Blouin N.A."/>
            <person name="Ficko-Blean E."/>
            <person name="Wheeler G.L."/>
            <person name="Lohr M."/>
            <person name="Goodson H.V."/>
            <person name="Jenkins J.W."/>
            <person name="Blaby-Haas C.E."/>
            <person name="Helliwell K.E."/>
            <person name="Chan C."/>
            <person name="Marriage T."/>
            <person name="Bhattacharya D."/>
            <person name="Klein A.S."/>
            <person name="Badis Y."/>
            <person name="Brodie J."/>
            <person name="Cao Y."/>
            <person name="Collen J."/>
            <person name="Dittami S.M."/>
            <person name="Gachon C.M."/>
            <person name="Green B.R."/>
            <person name="Karpowicz S."/>
            <person name="Kim J.W."/>
            <person name="Kudahl U."/>
            <person name="Lin S."/>
            <person name="Michel G."/>
            <person name="Mittag M."/>
            <person name="Olson B.J."/>
            <person name="Pangilinan J."/>
            <person name="Peng Y."/>
            <person name="Qiu H."/>
            <person name="Shu S."/>
            <person name="Singer J.T."/>
            <person name="Smith A.G."/>
            <person name="Sprecher B.N."/>
            <person name="Wagner V."/>
            <person name="Wang W."/>
            <person name="Wang Z.-Y."/>
            <person name="Yan J."/>
            <person name="Yarish C."/>
            <person name="Zoeuner-Riek S."/>
            <person name="Zhuang Y."/>
            <person name="Zou Y."/>
            <person name="Lindquist E.A."/>
            <person name="Grimwood J."/>
            <person name="Barry K."/>
            <person name="Rokhsar D.S."/>
            <person name="Schmutz J."/>
            <person name="Stiller J.W."/>
            <person name="Grossman A.R."/>
            <person name="Prochnik S.E."/>
        </authorList>
    </citation>
    <scope>NUCLEOTIDE SEQUENCE [LARGE SCALE GENOMIC DNA]</scope>
    <source>
        <strain evidence="2">4086291</strain>
    </source>
</reference>
<feature type="region of interest" description="Disordered" evidence="1">
    <location>
        <begin position="319"/>
        <end position="358"/>
    </location>
</feature>
<feature type="region of interest" description="Disordered" evidence="1">
    <location>
        <begin position="1"/>
        <end position="99"/>
    </location>
</feature>
<feature type="compositionally biased region" description="Basic and acidic residues" evidence="1">
    <location>
        <begin position="28"/>
        <end position="41"/>
    </location>
</feature>
<feature type="region of interest" description="Disordered" evidence="1">
    <location>
        <begin position="264"/>
        <end position="297"/>
    </location>
</feature>
<accession>A0A1X6NPG3</accession>
<dbReference type="Proteomes" id="UP000218209">
    <property type="component" value="Unassembled WGS sequence"/>
</dbReference>
<proteinExistence type="predicted"/>
<evidence type="ECO:0000313" key="2">
    <source>
        <dbReference type="EMBL" id="OSX70472.1"/>
    </source>
</evidence>
<feature type="compositionally biased region" description="Basic and acidic residues" evidence="1">
    <location>
        <begin position="287"/>
        <end position="297"/>
    </location>
</feature>
<evidence type="ECO:0000256" key="1">
    <source>
        <dbReference type="SAM" id="MobiDB-lite"/>
    </source>
</evidence>
<sequence>MELVLMSPPRHELEARHKIDGGLVGGDHSGRRLSVDAKSVERAAASSGRRRAREQTPRAVGSSSSAAESLRSSDTEGAPSSTRDERVDDSSASSGGGVAFATEEVEVRQSVEAPVNHAMISRHQGVQEAQEKPPRRDFPAVLLLLIPRLRRRASPAEKLFWFGSHHLYLWLVEFNLFSSTLLASIAVAAYSTAAIKGKSSIQSLDVAVLVLSISGLAYVLLRTAQSLKLYTFVLNCAGLVPEELALDAIGEIKATRKLRFSYCSDDDDESGAELRGDGDGDEEDSDGGERVGRAEAREAVKERRRKFWKFMATSSQAVLEDRSDAEADGGGSSHGGESVRGGSAAGGAAGKGRAATGRRGGSVVVVLIGAIDNT</sequence>
<protein>
    <submittedName>
        <fullName evidence="2">Uncharacterized protein</fullName>
    </submittedName>
</protein>
<name>A0A1X6NPG3_PORUM</name>
<evidence type="ECO:0000313" key="3">
    <source>
        <dbReference type="Proteomes" id="UP000218209"/>
    </source>
</evidence>
<dbReference type="OrthoDB" id="6030at2759"/>
<dbReference type="EMBL" id="KV919252">
    <property type="protein sequence ID" value="OSX70472.1"/>
    <property type="molecule type" value="Genomic_DNA"/>
</dbReference>
<organism evidence="2 3">
    <name type="scientific">Porphyra umbilicalis</name>
    <name type="common">Purple laver</name>
    <name type="synonym">Red alga</name>
    <dbReference type="NCBI Taxonomy" id="2786"/>
    <lineage>
        <taxon>Eukaryota</taxon>
        <taxon>Rhodophyta</taxon>
        <taxon>Bangiophyceae</taxon>
        <taxon>Bangiales</taxon>
        <taxon>Bangiaceae</taxon>
        <taxon>Porphyra</taxon>
    </lineage>
</organism>